<evidence type="ECO:0000256" key="3">
    <source>
        <dbReference type="ARBA" id="ARBA00022538"/>
    </source>
</evidence>
<dbReference type="EMBL" id="JASOOE010000003">
    <property type="protein sequence ID" value="MDK7186709.1"/>
    <property type="molecule type" value="Genomic_DNA"/>
</dbReference>
<organism evidence="9 10">
    <name type="scientific">Facklamia hominis</name>
    <dbReference type="NCBI Taxonomy" id="178214"/>
    <lineage>
        <taxon>Bacteria</taxon>
        <taxon>Bacillati</taxon>
        <taxon>Bacillota</taxon>
        <taxon>Bacilli</taxon>
        <taxon>Lactobacillales</taxon>
        <taxon>Aerococcaceae</taxon>
        <taxon>Facklamia</taxon>
    </lineage>
</organism>
<dbReference type="PRINTS" id="PR00335">
    <property type="entry name" value="KUPTAKETRKA"/>
</dbReference>
<keyword evidence="5" id="KW-0520">NAD</keyword>
<dbReference type="NCBIfam" id="NF007033">
    <property type="entry name" value="PRK09496.1-5"/>
    <property type="match status" value="1"/>
</dbReference>
<dbReference type="InterPro" id="IPR036721">
    <property type="entry name" value="RCK_C_sf"/>
</dbReference>
<evidence type="ECO:0000259" key="7">
    <source>
        <dbReference type="PROSITE" id="PS51201"/>
    </source>
</evidence>
<evidence type="ECO:0000256" key="4">
    <source>
        <dbReference type="ARBA" id="ARBA00022958"/>
    </source>
</evidence>
<keyword evidence="2" id="KW-0813">Transport</keyword>
<dbReference type="InterPro" id="IPR006036">
    <property type="entry name" value="K_uptake_TrkA"/>
</dbReference>
<feature type="domain" description="RCK C-terminal" evidence="8">
    <location>
        <begin position="372"/>
        <end position="453"/>
    </location>
</feature>
<evidence type="ECO:0000313" key="9">
    <source>
        <dbReference type="EMBL" id="MDK7186709.1"/>
    </source>
</evidence>
<dbReference type="PROSITE" id="PS51201">
    <property type="entry name" value="RCK_N"/>
    <property type="match status" value="2"/>
</dbReference>
<reference evidence="9" key="1">
    <citation type="submission" date="2023-05" db="EMBL/GenBank/DDBJ databases">
        <title>Cataloging the Phylogenetic Diversity of Human Bladder Bacteria.</title>
        <authorList>
            <person name="Du J."/>
        </authorList>
    </citation>
    <scope>NUCLEOTIDE SEQUENCE</scope>
    <source>
        <strain evidence="9">UMB1231</strain>
    </source>
</reference>
<evidence type="ECO:0000256" key="1">
    <source>
        <dbReference type="ARBA" id="ARBA00017378"/>
    </source>
</evidence>
<dbReference type="InterPro" id="IPR036291">
    <property type="entry name" value="NAD(P)-bd_dom_sf"/>
</dbReference>
<dbReference type="GO" id="GO:0005886">
    <property type="term" value="C:plasma membrane"/>
    <property type="evidence" value="ECO:0007669"/>
    <property type="project" value="InterPro"/>
</dbReference>
<dbReference type="Gene3D" id="3.40.50.720">
    <property type="entry name" value="NAD(P)-binding Rossmann-like Domain"/>
    <property type="match status" value="2"/>
</dbReference>
<dbReference type="SUPFAM" id="SSF51735">
    <property type="entry name" value="NAD(P)-binding Rossmann-fold domains"/>
    <property type="match status" value="2"/>
</dbReference>
<sequence>MKIIICGAGQVGSAVCEALWEKTNIVLIDKDESIVDDLYSHYDIQGIVGSATSMKTLEEAGVETADLFVAVTSSDEANIISSIIAENKGVPYVFSRVRNPEYLEDIHFMKSAIGLTRMINPEMDAVKLIDQILTFPAANSIDEFADGKLQIVSVTVQAGSLIDGKKLDELRSELNLRVIVCAVDRKGKITIPNGSFRVQSGDIVYVTATKENLRRLYNSLGGQRRSANRIFIVGGGQMTYYLLERFSKGLRKKQVKVIEKNYHLCHELALAFPQFEIIHADGTDQRILDEEGMDDYDAVVVLNSNDEENMIVSLYAKAHNMRKVITKIDRPYLLKPFNDLGLDTIITPKKIVADKIIRLVRSLKASQNSSLVNFYQLADGLMEALEFEVLNESEITAADLKTLNFLSGTLVTGIYRQGEHIIPDGNDVIQVGDLVTVVTSQKNITDINQLIVAKVK</sequence>
<dbReference type="InterPro" id="IPR050721">
    <property type="entry name" value="Trk_Ktr_HKT_K-transport"/>
</dbReference>
<dbReference type="NCBIfam" id="NF007039">
    <property type="entry name" value="PRK09496.3-2"/>
    <property type="match status" value="1"/>
</dbReference>
<comment type="caution">
    <text evidence="9">The sequence shown here is derived from an EMBL/GenBank/DDBJ whole genome shotgun (WGS) entry which is preliminary data.</text>
</comment>
<feature type="domain" description="RCK C-terminal" evidence="8">
    <location>
        <begin position="139"/>
        <end position="222"/>
    </location>
</feature>
<dbReference type="Proteomes" id="UP001229251">
    <property type="component" value="Unassembled WGS sequence"/>
</dbReference>
<proteinExistence type="predicted"/>
<dbReference type="SUPFAM" id="SSF116726">
    <property type="entry name" value="TrkA C-terminal domain-like"/>
    <property type="match status" value="2"/>
</dbReference>
<dbReference type="Pfam" id="PF02080">
    <property type="entry name" value="TrkA_C"/>
    <property type="match status" value="2"/>
</dbReference>
<accession>A0AAJ1V574</accession>
<keyword evidence="6" id="KW-0406">Ion transport</keyword>
<keyword evidence="4" id="KW-0630">Potassium</keyword>
<evidence type="ECO:0000256" key="2">
    <source>
        <dbReference type="ARBA" id="ARBA00022448"/>
    </source>
</evidence>
<evidence type="ECO:0000256" key="5">
    <source>
        <dbReference type="ARBA" id="ARBA00023027"/>
    </source>
</evidence>
<dbReference type="PROSITE" id="PS51202">
    <property type="entry name" value="RCK_C"/>
    <property type="match status" value="2"/>
</dbReference>
<evidence type="ECO:0000256" key="6">
    <source>
        <dbReference type="ARBA" id="ARBA00023065"/>
    </source>
</evidence>
<dbReference type="InterPro" id="IPR006037">
    <property type="entry name" value="RCK_C"/>
</dbReference>
<dbReference type="Gene3D" id="3.30.70.1450">
    <property type="entry name" value="Regulator of K+ conductance, C-terminal domain"/>
    <property type="match status" value="2"/>
</dbReference>
<dbReference type="RefSeq" id="WP_285065360.1">
    <property type="nucleotide sequence ID" value="NZ_JASOOE010000003.1"/>
</dbReference>
<name>A0AAJ1V574_9LACT</name>
<protein>
    <recommendedName>
        <fullName evidence="1">Trk system potassium uptake protein TrkA</fullName>
    </recommendedName>
</protein>
<evidence type="ECO:0000313" key="10">
    <source>
        <dbReference type="Proteomes" id="UP001229251"/>
    </source>
</evidence>
<dbReference type="AlphaFoldDB" id="A0AAJ1V574"/>
<dbReference type="GO" id="GO:0015079">
    <property type="term" value="F:potassium ion transmembrane transporter activity"/>
    <property type="evidence" value="ECO:0007669"/>
    <property type="project" value="InterPro"/>
</dbReference>
<dbReference type="PANTHER" id="PTHR43833">
    <property type="entry name" value="POTASSIUM CHANNEL PROTEIN 2-RELATED-RELATED"/>
    <property type="match status" value="1"/>
</dbReference>
<gene>
    <name evidence="9" type="primary">trkA</name>
    <name evidence="9" type="ORF">QP433_01795</name>
</gene>
<feature type="domain" description="RCK N-terminal" evidence="7">
    <location>
        <begin position="1"/>
        <end position="119"/>
    </location>
</feature>
<feature type="domain" description="RCK N-terminal" evidence="7">
    <location>
        <begin position="227"/>
        <end position="347"/>
    </location>
</feature>
<dbReference type="PANTHER" id="PTHR43833:SF5">
    <property type="entry name" value="TRK SYSTEM POTASSIUM UPTAKE PROTEIN TRKA"/>
    <property type="match status" value="1"/>
</dbReference>
<dbReference type="InterPro" id="IPR003148">
    <property type="entry name" value="RCK_N"/>
</dbReference>
<evidence type="ECO:0000259" key="8">
    <source>
        <dbReference type="PROSITE" id="PS51202"/>
    </source>
</evidence>
<keyword evidence="3" id="KW-0633">Potassium transport</keyword>
<dbReference type="Pfam" id="PF02254">
    <property type="entry name" value="TrkA_N"/>
    <property type="match status" value="2"/>
</dbReference>